<dbReference type="RefSeq" id="WP_273638013.1">
    <property type="nucleotide sequence ID" value="NZ_JAQQXP010000001.1"/>
</dbReference>
<dbReference type="InterPro" id="IPR036188">
    <property type="entry name" value="FAD/NAD-bd_sf"/>
</dbReference>
<keyword evidence="4" id="KW-0274">FAD</keyword>
<comment type="caution">
    <text evidence="7">The sequence shown here is derived from an EMBL/GenBank/DDBJ whole genome shotgun (WGS) entry which is preliminary data.</text>
</comment>
<dbReference type="Gene3D" id="3.50.50.100">
    <property type="match status" value="1"/>
</dbReference>
<evidence type="ECO:0000313" key="7">
    <source>
        <dbReference type="EMBL" id="MDC8829571.1"/>
    </source>
</evidence>
<protein>
    <submittedName>
        <fullName evidence="7">NAD(P)/FAD-dependent oxidoreductase</fullName>
    </submittedName>
</protein>
<reference evidence="7 8" key="1">
    <citation type="submission" date="2022-10" db="EMBL/GenBank/DDBJ databases">
        <title>Alteromonas sp. chi3 Genome sequencing.</title>
        <authorList>
            <person name="Park S."/>
        </authorList>
    </citation>
    <scope>NUCLEOTIDE SEQUENCE [LARGE SCALE GENOMIC DNA]</scope>
    <source>
        <strain evidence="8">chi3</strain>
    </source>
</reference>
<dbReference type="Pfam" id="PF07992">
    <property type="entry name" value="Pyr_redox_2"/>
    <property type="match status" value="1"/>
</dbReference>
<dbReference type="PRINTS" id="PR00411">
    <property type="entry name" value="PNDRDTASEI"/>
</dbReference>
<feature type="domain" description="FAD/NAD(P)-binding" evidence="6">
    <location>
        <begin position="3"/>
        <end position="334"/>
    </location>
</feature>
<comment type="similarity">
    <text evidence="2">Belongs to the NADH dehydrogenase family.</text>
</comment>
<name>A0ABT5KZ76_9ALTE</name>
<dbReference type="InterPro" id="IPR023753">
    <property type="entry name" value="FAD/NAD-binding_dom"/>
</dbReference>
<gene>
    <name evidence="7" type="ORF">OIK42_02235</name>
</gene>
<evidence type="ECO:0000256" key="1">
    <source>
        <dbReference type="ARBA" id="ARBA00001974"/>
    </source>
</evidence>
<keyword evidence="3" id="KW-0285">Flavoprotein</keyword>
<evidence type="ECO:0000259" key="6">
    <source>
        <dbReference type="Pfam" id="PF07992"/>
    </source>
</evidence>
<dbReference type="EMBL" id="JAQQXP010000001">
    <property type="protein sequence ID" value="MDC8829571.1"/>
    <property type="molecule type" value="Genomic_DNA"/>
</dbReference>
<keyword evidence="8" id="KW-1185">Reference proteome</keyword>
<evidence type="ECO:0000256" key="4">
    <source>
        <dbReference type="ARBA" id="ARBA00022827"/>
    </source>
</evidence>
<sequence length="430" mass="47225">MKRIVVVGGGAGGLELVTRLSKTLGKRQQAEIILVDRSRTHIWKPLLHEVAAGVINKASDGVDYRMHAAQHHYQFQLGNLSFIDREKQSIGLDALFDEDGGEILPARTIAYDYLVLAIGSVTNDFGTQGVSDYCYCLDSLDQAERFHRALLNQLLKINQDGVTKNHIHVAIVGAGATGTELAAQLHHVSNLARAYGMPEMSADKLKVSILEAGPRILPALPERIAAAARQALTKLGIAVRENTRVKQVDKSGFVTADDSRIDADLMVWSAGVKAPDFLAALNVFELNKANQILVTPALQSTVDNKIFALGDCCGVQQKDGSWVPPRAQSAHQMASLLAKNLQNLFMHKPLQSYTYTDYGSLVHLSKYSTVGSLMGKLSNSSMFVEGRLAKIVYVSLYNMHLFAVHGWFKGMLMLLLRKVNNWVSPKLKLH</sequence>
<dbReference type="PRINTS" id="PR00368">
    <property type="entry name" value="FADPNR"/>
</dbReference>
<dbReference type="Proteomes" id="UP001218788">
    <property type="component" value="Unassembled WGS sequence"/>
</dbReference>
<dbReference type="PANTHER" id="PTHR42913:SF3">
    <property type="entry name" value="64 KDA MITOCHONDRIAL NADH DEHYDROGENASE (EUROFUNG)"/>
    <property type="match status" value="1"/>
</dbReference>
<comment type="cofactor">
    <cofactor evidence="1">
        <name>FAD</name>
        <dbReference type="ChEBI" id="CHEBI:57692"/>
    </cofactor>
</comment>
<evidence type="ECO:0000256" key="2">
    <source>
        <dbReference type="ARBA" id="ARBA00005272"/>
    </source>
</evidence>
<organism evidence="7 8">
    <name type="scientific">Alteromonas gilva</name>
    <dbReference type="NCBI Taxonomy" id="2987522"/>
    <lineage>
        <taxon>Bacteria</taxon>
        <taxon>Pseudomonadati</taxon>
        <taxon>Pseudomonadota</taxon>
        <taxon>Gammaproteobacteria</taxon>
        <taxon>Alteromonadales</taxon>
        <taxon>Alteromonadaceae</taxon>
        <taxon>Alteromonas/Salinimonas group</taxon>
        <taxon>Alteromonas</taxon>
    </lineage>
</organism>
<accession>A0ABT5KZ76</accession>
<evidence type="ECO:0000313" key="8">
    <source>
        <dbReference type="Proteomes" id="UP001218788"/>
    </source>
</evidence>
<evidence type="ECO:0000256" key="3">
    <source>
        <dbReference type="ARBA" id="ARBA00022630"/>
    </source>
</evidence>
<dbReference type="PANTHER" id="PTHR42913">
    <property type="entry name" value="APOPTOSIS-INDUCING FACTOR 1"/>
    <property type="match status" value="1"/>
</dbReference>
<evidence type="ECO:0000256" key="5">
    <source>
        <dbReference type="ARBA" id="ARBA00023002"/>
    </source>
</evidence>
<dbReference type="InterPro" id="IPR051169">
    <property type="entry name" value="NADH-Q_oxidoreductase"/>
</dbReference>
<proteinExistence type="inferred from homology"/>
<dbReference type="SUPFAM" id="SSF51905">
    <property type="entry name" value="FAD/NAD(P)-binding domain"/>
    <property type="match status" value="1"/>
</dbReference>
<keyword evidence="5" id="KW-0560">Oxidoreductase</keyword>